<evidence type="ECO:0000313" key="6">
    <source>
        <dbReference type="Proteomes" id="UP001149074"/>
    </source>
</evidence>
<dbReference type="GO" id="GO:0042148">
    <property type="term" value="P:DNA strand invasion"/>
    <property type="evidence" value="ECO:0007669"/>
    <property type="project" value="TreeGrafter"/>
</dbReference>
<dbReference type="Proteomes" id="UP001149074">
    <property type="component" value="Unassembled WGS sequence"/>
</dbReference>
<organism evidence="5 6">
    <name type="scientific">Penicillium argentinense</name>
    <dbReference type="NCBI Taxonomy" id="1131581"/>
    <lineage>
        <taxon>Eukaryota</taxon>
        <taxon>Fungi</taxon>
        <taxon>Dikarya</taxon>
        <taxon>Ascomycota</taxon>
        <taxon>Pezizomycotina</taxon>
        <taxon>Eurotiomycetes</taxon>
        <taxon>Eurotiomycetidae</taxon>
        <taxon>Eurotiales</taxon>
        <taxon>Aspergillaceae</taxon>
        <taxon>Penicillium</taxon>
    </lineage>
</organism>
<dbReference type="AlphaFoldDB" id="A0A9W9JV85"/>
<dbReference type="EMBL" id="JAPQKI010000011">
    <property type="protein sequence ID" value="KAJ5082636.1"/>
    <property type="molecule type" value="Genomic_DNA"/>
</dbReference>
<keyword evidence="6" id="KW-1185">Reference proteome</keyword>
<name>A0A9W9JV85_9EURO</name>
<gene>
    <name evidence="5" type="ORF">N7532_011679</name>
</gene>
<dbReference type="SMART" id="SM00382">
    <property type="entry name" value="AAA"/>
    <property type="match status" value="1"/>
</dbReference>
<dbReference type="InterPro" id="IPR020588">
    <property type="entry name" value="RecA_ATP-bd"/>
</dbReference>
<dbReference type="PROSITE" id="PS50162">
    <property type="entry name" value="RECA_2"/>
    <property type="match status" value="1"/>
</dbReference>
<feature type="region of interest" description="Disordered" evidence="3">
    <location>
        <begin position="444"/>
        <end position="502"/>
    </location>
</feature>
<keyword evidence="2" id="KW-0067">ATP-binding</keyword>
<evidence type="ECO:0000259" key="4">
    <source>
        <dbReference type="PROSITE" id="PS50162"/>
    </source>
</evidence>
<dbReference type="GO" id="GO:0005524">
    <property type="term" value="F:ATP binding"/>
    <property type="evidence" value="ECO:0007669"/>
    <property type="project" value="UniProtKB-KW"/>
</dbReference>
<reference evidence="5" key="2">
    <citation type="journal article" date="2023" name="IMA Fungus">
        <title>Comparative genomic study of the Penicillium genus elucidates a diverse pangenome and 15 lateral gene transfer events.</title>
        <authorList>
            <person name="Petersen C."/>
            <person name="Sorensen T."/>
            <person name="Nielsen M.R."/>
            <person name="Sondergaard T.E."/>
            <person name="Sorensen J.L."/>
            <person name="Fitzpatrick D.A."/>
            <person name="Frisvad J.C."/>
            <person name="Nielsen K.L."/>
        </authorList>
    </citation>
    <scope>NUCLEOTIDE SEQUENCE</scope>
    <source>
        <strain evidence="5">IBT 30761</strain>
    </source>
</reference>
<proteinExistence type="predicted"/>
<dbReference type="PANTHER" id="PTHR22942:SF66">
    <property type="entry name" value="RE19845P"/>
    <property type="match status" value="1"/>
</dbReference>
<dbReference type="InterPro" id="IPR027417">
    <property type="entry name" value="P-loop_NTPase"/>
</dbReference>
<feature type="region of interest" description="Disordered" evidence="3">
    <location>
        <begin position="331"/>
        <end position="351"/>
    </location>
</feature>
<dbReference type="GO" id="GO:0061982">
    <property type="term" value="P:meiosis I cell cycle process"/>
    <property type="evidence" value="ECO:0007669"/>
    <property type="project" value="UniProtKB-ARBA"/>
</dbReference>
<dbReference type="GO" id="GO:0006312">
    <property type="term" value="P:mitotic recombination"/>
    <property type="evidence" value="ECO:0007669"/>
    <property type="project" value="TreeGrafter"/>
</dbReference>
<dbReference type="GO" id="GO:0003697">
    <property type="term" value="F:single-stranded DNA binding"/>
    <property type="evidence" value="ECO:0007669"/>
    <property type="project" value="TreeGrafter"/>
</dbReference>
<accession>A0A9W9JV85</accession>
<dbReference type="InterPro" id="IPR013632">
    <property type="entry name" value="Rad51_C"/>
</dbReference>
<evidence type="ECO:0000256" key="2">
    <source>
        <dbReference type="ARBA" id="ARBA00022840"/>
    </source>
</evidence>
<feature type="compositionally biased region" description="Low complexity" evidence="3">
    <location>
        <begin position="331"/>
        <end position="348"/>
    </location>
</feature>
<protein>
    <recommendedName>
        <fullName evidence="4">RecA family profile 1 domain-containing protein</fullName>
    </recommendedName>
</protein>
<feature type="compositionally biased region" description="Polar residues" evidence="3">
    <location>
        <begin position="476"/>
        <end position="491"/>
    </location>
</feature>
<dbReference type="GeneID" id="81363149"/>
<keyword evidence="1" id="KW-0547">Nucleotide-binding</keyword>
<dbReference type="GO" id="GO:0000150">
    <property type="term" value="F:DNA strand exchange activity"/>
    <property type="evidence" value="ECO:0007669"/>
    <property type="project" value="TreeGrafter"/>
</dbReference>
<dbReference type="Pfam" id="PF08423">
    <property type="entry name" value="Rad51"/>
    <property type="match status" value="1"/>
</dbReference>
<feature type="domain" description="RecA family profile 1" evidence="4">
    <location>
        <begin position="106"/>
        <end position="285"/>
    </location>
</feature>
<dbReference type="RefSeq" id="XP_056469158.1">
    <property type="nucleotide sequence ID" value="XM_056624170.1"/>
</dbReference>
<dbReference type="SUPFAM" id="SSF52540">
    <property type="entry name" value="P-loop containing nucleoside triphosphate hydrolases"/>
    <property type="match status" value="1"/>
</dbReference>
<sequence length="553" mass="60394">MDLLSVLPHFVTRPYAHIIPPLERGKITTVDLITLDTLEIAKRAHVPPADVRRLAASIVDALHSDIGLERAQKDADTIGGGEPSSSINTKADNVGLGPATKLDTSRWNTITTLDPALDALLGGGIPTGYVTEVTGESGSGKTQFLLSLLLAVQLAKPKGLEKRAIYVSTEHPLATNRISQLLECQPYLLNLSADEKPSLGNILSINAMDLETQDHIMNFQVPVAISRYNVGLVVIDSITSNYRAERNSNNMLALSARSTELAKLGQMLRNLAAKENIAIVLANQVSDRFEQESIGGGPASRTGFPSILNQNATLTARESPIPRNRISALDQQFSSSQAPSSSPISQSPYHAPDDERFDGSYLIENFARNEILSLLHQERFFTGWGDGFFPDKAPKTPALGFFWSTQISGRIALKKETHSVIVPWDSAYPVSTPQEQTGSQFRTEAAQLQKPKLTDSPADEASKVETEPASRALNGSEKSSNVLEKQKSLQTHMPAPNPPEQVTRRTMKLVFAPWASGRLESDSENGIHSLRRRDYEVEFEIYKGGLRSVGPDE</sequence>
<dbReference type="PANTHER" id="PTHR22942">
    <property type="entry name" value="RECA/RAD51/RADA DNA STRAND-PAIRING FAMILY MEMBER"/>
    <property type="match status" value="1"/>
</dbReference>
<dbReference type="GO" id="GO:0000730">
    <property type="term" value="P:DNA recombinase assembly"/>
    <property type="evidence" value="ECO:0007669"/>
    <property type="project" value="TreeGrafter"/>
</dbReference>
<evidence type="ECO:0000256" key="3">
    <source>
        <dbReference type="SAM" id="MobiDB-lite"/>
    </source>
</evidence>
<reference evidence="5" key="1">
    <citation type="submission" date="2022-11" db="EMBL/GenBank/DDBJ databases">
        <authorList>
            <person name="Petersen C."/>
        </authorList>
    </citation>
    <scope>NUCLEOTIDE SEQUENCE</scope>
    <source>
        <strain evidence="5">IBT 30761</strain>
    </source>
</reference>
<evidence type="ECO:0000256" key="1">
    <source>
        <dbReference type="ARBA" id="ARBA00022741"/>
    </source>
</evidence>
<evidence type="ECO:0000313" key="5">
    <source>
        <dbReference type="EMBL" id="KAJ5082636.1"/>
    </source>
</evidence>
<dbReference type="GO" id="GO:0140664">
    <property type="term" value="F:ATP-dependent DNA damage sensor activity"/>
    <property type="evidence" value="ECO:0007669"/>
    <property type="project" value="InterPro"/>
</dbReference>
<dbReference type="Gene3D" id="3.40.50.300">
    <property type="entry name" value="P-loop containing nucleotide triphosphate hydrolases"/>
    <property type="match status" value="1"/>
</dbReference>
<comment type="caution">
    <text evidence="5">The sequence shown here is derived from an EMBL/GenBank/DDBJ whole genome shotgun (WGS) entry which is preliminary data.</text>
</comment>
<dbReference type="OrthoDB" id="1861185at2759"/>
<dbReference type="InterPro" id="IPR003593">
    <property type="entry name" value="AAA+_ATPase"/>
</dbReference>
<dbReference type="GO" id="GO:0003690">
    <property type="term" value="F:double-stranded DNA binding"/>
    <property type="evidence" value="ECO:0007669"/>
    <property type="project" value="TreeGrafter"/>
</dbReference>